<name>A0A1S6HII7_9GAMM</name>
<reference evidence="3 4" key="1">
    <citation type="submission" date="2016-03" db="EMBL/GenBank/DDBJ databases">
        <title>Complete genome sequence of Shewanella psychrophila WP2, a deep sea bacterium isolated from west Pacific sediment.</title>
        <authorList>
            <person name="Xu G."/>
            <person name="Jian H."/>
        </authorList>
    </citation>
    <scope>NUCLEOTIDE SEQUENCE [LARGE SCALE GENOMIC DNA]</scope>
    <source>
        <strain evidence="3 4">WP2</strain>
    </source>
</reference>
<dbReference type="KEGG" id="spsw:Sps_00097"/>
<gene>
    <name evidence="3" type="ORF">Sps_00097</name>
</gene>
<evidence type="ECO:0000256" key="1">
    <source>
        <dbReference type="SAM" id="Coils"/>
    </source>
</evidence>
<dbReference type="Proteomes" id="UP000189545">
    <property type="component" value="Chromosome"/>
</dbReference>
<dbReference type="STRING" id="225848.Sps_00097"/>
<dbReference type="AlphaFoldDB" id="A0A1S6HII7"/>
<evidence type="ECO:0000313" key="4">
    <source>
        <dbReference type="Proteomes" id="UP000189545"/>
    </source>
</evidence>
<feature type="coiled-coil region" evidence="1">
    <location>
        <begin position="260"/>
        <end position="301"/>
    </location>
</feature>
<evidence type="ECO:0008006" key="5">
    <source>
        <dbReference type="Google" id="ProtNLM"/>
    </source>
</evidence>
<dbReference type="RefSeq" id="WP_237157967.1">
    <property type="nucleotide sequence ID" value="NZ_CP014782.1"/>
</dbReference>
<organism evidence="3 4">
    <name type="scientific">Shewanella psychrophila</name>
    <dbReference type="NCBI Taxonomy" id="225848"/>
    <lineage>
        <taxon>Bacteria</taxon>
        <taxon>Pseudomonadati</taxon>
        <taxon>Pseudomonadota</taxon>
        <taxon>Gammaproteobacteria</taxon>
        <taxon>Alteromonadales</taxon>
        <taxon>Shewanellaceae</taxon>
        <taxon>Shewanella</taxon>
    </lineage>
</organism>
<protein>
    <recommendedName>
        <fullName evidence="5">Flagellin</fullName>
    </recommendedName>
</protein>
<keyword evidence="4" id="KW-1185">Reference proteome</keyword>
<accession>A0A1S6HII7</accession>
<dbReference type="EMBL" id="CP014782">
    <property type="protein sequence ID" value="AQS35318.1"/>
    <property type="molecule type" value="Genomic_DNA"/>
</dbReference>
<sequence length="347" mass="39369">MAMVTGVSDALSVQHRSQPLSAPINDRQAQSQLEPNHKSNIPTHRLESYSRWAKVTQGQHKVSASQVAEQGLRQITHILKQLKKQTQKALSVEGSLQTEKANMAKRIQNQLTKLKVEYQDTPLIDHQLNLITPSRPAAQREFTMKSVDLASTKPRDEYIQLQHNQKNASVFLPAKTPSQQLREQLALGMKVLGIDVFTHKDSPSTQETIFSTNDKQWQQLKNGIMMTGQGQRLPAGEARNIKLDEKLSWQDPREWKFTSNDELRQAIAKINKSLHKVDQQLRDLTEAKLKVQRQLDKINRSHNSDNLVIETLQTLDSVMQANPFSKQMTSIMAQANVTRAHVSSLLK</sequence>
<proteinExistence type="predicted"/>
<evidence type="ECO:0000256" key="2">
    <source>
        <dbReference type="SAM" id="MobiDB-lite"/>
    </source>
</evidence>
<keyword evidence="1" id="KW-0175">Coiled coil</keyword>
<feature type="region of interest" description="Disordered" evidence="2">
    <location>
        <begin position="1"/>
        <end position="42"/>
    </location>
</feature>
<feature type="compositionally biased region" description="Polar residues" evidence="2">
    <location>
        <begin position="27"/>
        <end position="42"/>
    </location>
</feature>
<evidence type="ECO:0000313" key="3">
    <source>
        <dbReference type="EMBL" id="AQS35318.1"/>
    </source>
</evidence>